<feature type="domain" description="Glycosyltransferase 2-like" evidence="1">
    <location>
        <begin position="846"/>
        <end position="1021"/>
    </location>
</feature>
<dbReference type="Pfam" id="PF00535">
    <property type="entry name" value="Glycos_transf_2"/>
    <property type="match status" value="2"/>
</dbReference>
<dbReference type="CDD" id="cd04184">
    <property type="entry name" value="GT2_RfbC_Mx_like"/>
    <property type="match status" value="1"/>
</dbReference>
<proteinExistence type="predicted"/>
<accession>A0A6M8HL35</accession>
<dbReference type="InterPro" id="IPR001173">
    <property type="entry name" value="Glyco_trans_2-like"/>
</dbReference>
<dbReference type="AlphaFoldDB" id="A0A6M8HL35"/>
<dbReference type="Gene3D" id="3.90.550.10">
    <property type="entry name" value="Spore Coat Polysaccharide Biosynthesis Protein SpsA, Chain A"/>
    <property type="match status" value="2"/>
</dbReference>
<dbReference type="SUPFAM" id="SSF53448">
    <property type="entry name" value="Nucleotide-diphospho-sugar transferases"/>
    <property type="match status" value="3"/>
</dbReference>
<dbReference type="PANTHER" id="PTHR43179:SF7">
    <property type="entry name" value="RHAMNOSYLTRANSFERASE WBBL"/>
    <property type="match status" value="1"/>
</dbReference>
<evidence type="ECO:0000259" key="1">
    <source>
        <dbReference type="Pfam" id="PF00535"/>
    </source>
</evidence>
<dbReference type="KEGG" id="lck:HN018_01460"/>
<dbReference type="RefSeq" id="WP_171836175.1">
    <property type="nucleotide sequence ID" value="NZ_CP053708.1"/>
</dbReference>
<dbReference type="EMBL" id="CP053708">
    <property type="protein sequence ID" value="QKE88895.1"/>
    <property type="molecule type" value="Genomic_DNA"/>
</dbReference>
<protein>
    <submittedName>
        <fullName evidence="2">Glycosyltransferase</fullName>
    </submittedName>
</protein>
<evidence type="ECO:0000313" key="2">
    <source>
        <dbReference type="EMBL" id="QKE88895.1"/>
    </source>
</evidence>
<sequence length="1161" mass="131429">MTQSLLVLFVKNEEENILEWLCHHAEIGFDQILVLDNQSVDKTAMVVEKAAYFLPVSYMLWKDDMHLSAGLNKQGAAYDYCMHKYRSTIEWLCFLDADEFLIPPPGGHLHELLDQMSFSWCFSINWMTFGSSNLEAAGGRLVMEAFTQRGDQNDPVNGHVKTFFRPSRALQIINPHYVDVGGPVFNLNGEPIRWTIEGVTHPEDILHTGWRIHHYIIRSREHWVRRMSRKQPDGHARGWHTFSEYDQNDIIDLYAYSSARTVWDRLTTQGYTYFPVSQNSEDVIASINHVAKLSSIICFIDEVSASSLRGWAHEPGGDKPVTLQLLIDDVLVTSFTSDLTRRDVKASDINKEFVGFICRIPSKYLDNVEHLLSLRDEDGNVITFKAEGHQRESLAFRHMFTPQLIGQLDETEQASIRGWAAIARDTELQNFETRCHLLVQSGHRPVASIVADLPRPDVAAAHSIEGRCGFSFLIPHDLRDGTKQIFRVFVMPEMIELLGSPVTIDTSLNDDAERIVRLAKLVDQMTRYISKTMADDTFLKSRMQEAAALAEAIIPSRALSIINYIPWFYRHHQAMSQKVRATRHGPLISVVCPVYQPALHHFRAAIQSVLDQTYKNFELILHDDGGQSQEAIDMMMAMAALDNRIRVTLTAENKGISDATNRCINIARGDWIAFFDHDDLLVDCALDRMISSIKPDVSILYSDEDKIDDDGCLFDPALKPDWNYRYLLGVNYINHLTIIRTDLVRKVGGLRSEFDGAQDHDLLLRCVEQIEANRIVHVPEVLYHWRATSTSTAASVSTKPYVVAAGVKAVSSHLGRRNVPVSVESHPGHSLYRVTVTPIFKASVAVIIPFRDQIGSTERCVTQVIKHTTNHNLTIVLINNNSSSAEATIFIKQMRSHKNVIIIDYEQEFNYSKINNLAVETTESDYIVFMNNDLFVNDDDWLDTMLQEILIDDTVGAVGGKFLYQNRTVQHCGVIIGFGGVAGHAFTHESEFFPGYGARAWLAHQVSAVTAACMLVRRKVFVETGGFDEKSLVIAFNDIDLCLKITKLGYKIIVTPDFVAEHHESLSRGLEDTPEKVLRFNREASLMKRRWGNRLRRDPFYHPAFALTGRPFFDLVAPTTEVSLPNSHQRKEKVPTAIVLQETRALKRPKKALMTAAGPVR</sequence>
<evidence type="ECO:0000313" key="3">
    <source>
        <dbReference type="Proteomes" id="UP000500767"/>
    </source>
</evidence>
<gene>
    <name evidence="2" type="ORF">HN018_01460</name>
</gene>
<dbReference type="Pfam" id="PF13704">
    <property type="entry name" value="Glyco_tranf_2_4"/>
    <property type="match status" value="1"/>
</dbReference>
<name>A0A6M8HL35_9PROT</name>
<reference evidence="2 3" key="1">
    <citation type="journal article" date="2014" name="World J. Microbiol. Biotechnol.">
        <title>Biodiversity and physiological characteristics of Antarctic and Arctic lichens-associated bacteria.</title>
        <authorList>
            <person name="Lee Y.M."/>
            <person name="Kim E.H."/>
            <person name="Lee H.K."/>
            <person name="Hong S.G."/>
        </authorList>
    </citation>
    <scope>NUCLEOTIDE SEQUENCE [LARGE SCALE GENOMIC DNA]</scope>
    <source>
        <strain evidence="2 3">PAMC 26569</strain>
    </source>
</reference>
<dbReference type="InterPro" id="IPR029044">
    <property type="entry name" value="Nucleotide-diphossugar_trans"/>
</dbReference>
<feature type="domain" description="Glycosyltransferase 2-like" evidence="1">
    <location>
        <begin position="589"/>
        <end position="697"/>
    </location>
</feature>
<dbReference type="PANTHER" id="PTHR43179">
    <property type="entry name" value="RHAMNOSYLTRANSFERASE WBBL"/>
    <property type="match status" value="1"/>
</dbReference>
<dbReference type="GO" id="GO:0016757">
    <property type="term" value="F:glycosyltransferase activity"/>
    <property type="evidence" value="ECO:0007669"/>
    <property type="project" value="UniProtKB-KW"/>
</dbReference>
<keyword evidence="2" id="KW-0808">Transferase</keyword>
<dbReference type="Proteomes" id="UP000500767">
    <property type="component" value="Chromosome"/>
</dbReference>
<organism evidence="2 3">
    <name type="scientific">Lichenicola cladoniae</name>
    <dbReference type="NCBI Taxonomy" id="1484109"/>
    <lineage>
        <taxon>Bacteria</taxon>
        <taxon>Pseudomonadati</taxon>
        <taxon>Pseudomonadota</taxon>
        <taxon>Alphaproteobacteria</taxon>
        <taxon>Acetobacterales</taxon>
        <taxon>Acetobacteraceae</taxon>
        <taxon>Lichenicola</taxon>
    </lineage>
</organism>
<keyword evidence="3" id="KW-1185">Reference proteome</keyword>